<keyword evidence="5" id="KW-1185">Reference proteome</keyword>
<dbReference type="SUPFAM" id="SSF54637">
    <property type="entry name" value="Thioesterase/thiol ester dehydrase-isomerase"/>
    <property type="match status" value="1"/>
</dbReference>
<dbReference type="Pfam" id="PF03061">
    <property type="entry name" value="4HBT"/>
    <property type="match status" value="1"/>
</dbReference>
<comment type="caution">
    <text evidence="4">The sequence shown here is derived from an EMBL/GenBank/DDBJ whole genome shotgun (WGS) entry which is preliminary data.</text>
</comment>
<dbReference type="InterPro" id="IPR006683">
    <property type="entry name" value="Thioestr_dom"/>
</dbReference>
<dbReference type="GO" id="GO:0047617">
    <property type="term" value="F:fatty acyl-CoA hydrolase activity"/>
    <property type="evidence" value="ECO:0007669"/>
    <property type="project" value="InterPro"/>
</dbReference>
<dbReference type="Proteomes" id="UP000787472">
    <property type="component" value="Unassembled WGS sequence"/>
</dbReference>
<evidence type="ECO:0000313" key="5">
    <source>
        <dbReference type="Proteomes" id="UP000787472"/>
    </source>
</evidence>
<protein>
    <submittedName>
        <fullName evidence="4">PaaI family thioesterase</fullName>
    </submittedName>
</protein>
<reference evidence="4" key="1">
    <citation type="submission" date="2020-03" db="EMBL/GenBank/DDBJ databases">
        <authorList>
            <person name="Guo F."/>
        </authorList>
    </citation>
    <scope>NUCLEOTIDE SEQUENCE</scope>
    <source>
        <strain evidence="4">JCM 30134</strain>
    </source>
</reference>
<dbReference type="EMBL" id="JAAONZ010000003">
    <property type="protein sequence ID" value="NHO65148.1"/>
    <property type="molecule type" value="Genomic_DNA"/>
</dbReference>
<dbReference type="PANTHER" id="PTHR21660">
    <property type="entry name" value="THIOESTERASE SUPERFAMILY MEMBER-RELATED"/>
    <property type="match status" value="1"/>
</dbReference>
<dbReference type="Gene3D" id="3.10.129.10">
    <property type="entry name" value="Hotdog Thioesterase"/>
    <property type="match status" value="1"/>
</dbReference>
<feature type="domain" description="Thioesterase" evidence="3">
    <location>
        <begin position="53"/>
        <end position="120"/>
    </location>
</feature>
<dbReference type="NCBIfam" id="TIGR00369">
    <property type="entry name" value="unchar_dom_1"/>
    <property type="match status" value="1"/>
</dbReference>
<name>A0A9E5JR37_9GAMM</name>
<dbReference type="InterPro" id="IPR003736">
    <property type="entry name" value="PAAI_dom"/>
</dbReference>
<dbReference type="InterPro" id="IPR029069">
    <property type="entry name" value="HotDog_dom_sf"/>
</dbReference>
<evidence type="ECO:0000259" key="3">
    <source>
        <dbReference type="Pfam" id="PF03061"/>
    </source>
</evidence>
<evidence type="ECO:0000313" key="4">
    <source>
        <dbReference type="EMBL" id="NHO65148.1"/>
    </source>
</evidence>
<evidence type="ECO:0000256" key="1">
    <source>
        <dbReference type="ARBA" id="ARBA00008324"/>
    </source>
</evidence>
<comment type="similarity">
    <text evidence="1">Belongs to the thioesterase PaaI family.</text>
</comment>
<sequence length="144" mass="15921">MATFNPQDYDIPAHFQHYPGDTAEDYLGPFFYHRDGDVCHAAFRVQPHHCNLFGITHGGLLMSFADYCLCMAAFTEDIASVVTVNCNSDFVGPSKAGDLMLGRGDITRQGKNLAFTRCTLQVNNQTILTASGVIKLTRRDNIQS</sequence>
<keyword evidence="2" id="KW-0378">Hydrolase</keyword>
<dbReference type="CDD" id="cd03443">
    <property type="entry name" value="PaaI_thioesterase"/>
    <property type="match status" value="1"/>
</dbReference>
<evidence type="ECO:0000256" key="2">
    <source>
        <dbReference type="ARBA" id="ARBA00022801"/>
    </source>
</evidence>
<gene>
    <name evidence="4" type="ORF">G8770_06285</name>
</gene>
<dbReference type="AlphaFoldDB" id="A0A9E5JR37"/>
<organism evidence="4 5">
    <name type="scientific">Pseudomaricurvus hydrocarbonicus</name>
    <dbReference type="NCBI Taxonomy" id="1470433"/>
    <lineage>
        <taxon>Bacteria</taxon>
        <taxon>Pseudomonadati</taxon>
        <taxon>Pseudomonadota</taxon>
        <taxon>Gammaproteobacteria</taxon>
        <taxon>Cellvibrionales</taxon>
        <taxon>Cellvibrionaceae</taxon>
        <taxon>Pseudomaricurvus</taxon>
    </lineage>
</organism>
<dbReference type="RefSeq" id="WP_167183382.1">
    <property type="nucleotide sequence ID" value="NZ_JAAONZ010000003.1"/>
</dbReference>
<proteinExistence type="inferred from homology"/>
<dbReference type="InterPro" id="IPR039298">
    <property type="entry name" value="ACOT13"/>
</dbReference>
<dbReference type="PANTHER" id="PTHR21660:SF1">
    <property type="entry name" value="ACYL-COENZYME A THIOESTERASE 13"/>
    <property type="match status" value="1"/>
</dbReference>
<accession>A0A9E5JR37</accession>